<keyword evidence="1" id="KW-0813">Transport</keyword>
<evidence type="ECO:0000313" key="7">
    <source>
        <dbReference type="EMBL" id="RBP47388.1"/>
    </source>
</evidence>
<evidence type="ECO:0000256" key="1">
    <source>
        <dbReference type="ARBA" id="ARBA00022448"/>
    </source>
</evidence>
<keyword evidence="5" id="KW-0812">Transmembrane</keyword>
<dbReference type="InterPro" id="IPR008972">
    <property type="entry name" value="Cupredoxin"/>
</dbReference>
<feature type="transmembrane region" description="Helical" evidence="5">
    <location>
        <begin position="14"/>
        <end position="40"/>
    </location>
</feature>
<dbReference type="EMBL" id="QNRR01000001">
    <property type="protein sequence ID" value="RBP47388.1"/>
    <property type="molecule type" value="Genomic_DNA"/>
</dbReference>
<keyword evidence="3" id="KW-0249">Electron transport</keyword>
<proteinExistence type="predicted"/>
<dbReference type="Pfam" id="PF00127">
    <property type="entry name" value="Copper-bind"/>
    <property type="match status" value="1"/>
</dbReference>
<evidence type="ECO:0000256" key="2">
    <source>
        <dbReference type="ARBA" id="ARBA00022723"/>
    </source>
</evidence>
<dbReference type="OrthoDB" id="9814063at2"/>
<dbReference type="PROSITE" id="PS00196">
    <property type="entry name" value="COPPER_BLUE"/>
    <property type="match status" value="1"/>
</dbReference>
<sequence length="210" mass="21768">MATPHDKHQHESSGFWGCANIFIGGGFAFCALLAGGALFFGGLGQGWKGKADPEAAAASSAAPAPAAAPASAAPAVATSGDVLVVTLRPGSLNPMSWETTTITAKAGQKVKLTFENQHATAPLQHNFILGKIGSKQRLIDASNGMMSDMAKWMAAGFIPESTDVLAHTKLLNPGQSETIEFTLPAEAGEYPYICTFPGHALIMQGTLKAE</sequence>
<dbReference type="CDD" id="cd04233">
    <property type="entry name" value="Auracyanin"/>
    <property type="match status" value="1"/>
</dbReference>
<dbReference type="InterPro" id="IPR028871">
    <property type="entry name" value="BlueCu_1_BS"/>
</dbReference>
<feature type="domain" description="Blue (type 1) copper" evidence="6">
    <location>
        <begin position="93"/>
        <end position="208"/>
    </location>
</feature>
<keyword evidence="5" id="KW-1133">Transmembrane helix</keyword>
<dbReference type="GO" id="GO:0009055">
    <property type="term" value="F:electron transfer activity"/>
    <property type="evidence" value="ECO:0007669"/>
    <property type="project" value="InterPro"/>
</dbReference>
<keyword evidence="4" id="KW-0186">Copper</keyword>
<evidence type="ECO:0000256" key="3">
    <source>
        <dbReference type="ARBA" id="ARBA00022982"/>
    </source>
</evidence>
<protein>
    <submittedName>
        <fullName evidence="7">Azurin</fullName>
    </submittedName>
</protein>
<dbReference type="PANTHER" id="PTHR38439">
    <property type="entry name" value="AURACYANIN-B"/>
    <property type="match status" value="1"/>
</dbReference>
<dbReference type="GO" id="GO:0005507">
    <property type="term" value="F:copper ion binding"/>
    <property type="evidence" value="ECO:0007669"/>
    <property type="project" value="InterPro"/>
</dbReference>
<keyword evidence="8" id="KW-1185">Reference proteome</keyword>
<organism evidence="7 8">
    <name type="scientific">Roseimicrobium gellanilyticum</name>
    <dbReference type="NCBI Taxonomy" id="748857"/>
    <lineage>
        <taxon>Bacteria</taxon>
        <taxon>Pseudomonadati</taxon>
        <taxon>Verrucomicrobiota</taxon>
        <taxon>Verrucomicrobiia</taxon>
        <taxon>Verrucomicrobiales</taxon>
        <taxon>Verrucomicrobiaceae</taxon>
        <taxon>Roseimicrobium</taxon>
    </lineage>
</organism>
<accession>A0A366HVR2</accession>
<comment type="caution">
    <text evidence="7">The sequence shown here is derived from an EMBL/GenBank/DDBJ whole genome shotgun (WGS) entry which is preliminary data.</text>
</comment>
<evidence type="ECO:0000256" key="5">
    <source>
        <dbReference type="SAM" id="Phobius"/>
    </source>
</evidence>
<dbReference type="SUPFAM" id="SSF49503">
    <property type="entry name" value="Cupredoxins"/>
    <property type="match status" value="1"/>
</dbReference>
<dbReference type="PANTHER" id="PTHR38439:SF2">
    <property type="entry name" value="OUTER MEMBRANE PROTEIN H.8"/>
    <property type="match status" value="1"/>
</dbReference>
<dbReference type="RefSeq" id="WP_113956328.1">
    <property type="nucleotide sequence ID" value="NZ_QNRR01000001.1"/>
</dbReference>
<keyword evidence="5" id="KW-0472">Membrane</keyword>
<evidence type="ECO:0000256" key="4">
    <source>
        <dbReference type="ARBA" id="ARBA00023008"/>
    </source>
</evidence>
<dbReference type="InterPro" id="IPR000923">
    <property type="entry name" value="BlueCu_1"/>
</dbReference>
<dbReference type="AlphaFoldDB" id="A0A366HVR2"/>
<evidence type="ECO:0000259" key="6">
    <source>
        <dbReference type="Pfam" id="PF00127"/>
    </source>
</evidence>
<reference evidence="7 8" key="1">
    <citation type="submission" date="2018-06" db="EMBL/GenBank/DDBJ databases">
        <title>Genomic Encyclopedia of Type Strains, Phase IV (KMG-IV): sequencing the most valuable type-strain genomes for metagenomic binning, comparative biology and taxonomic classification.</title>
        <authorList>
            <person name="Goeker M."/>
        </authorList>
    </citation>
    <scope>NUCLEOTIDE SEQUENCE [LARGE SCALE GENOMIC DNA]</scope>
    <source>
        <strain evidence="7 8">DSM 25532</strain>
    </source>
</reference>
<gene>
    <name evidence="7" type="ORF">DES53_101185</name>
</gene>
<dbReference type="Proteomes" id="UP000253426">
    <property type="component" value="Unassembled WGS sequence"/>
</dbReference>
<name>A0A366HVR2_9BACT</name>
<keyword evidence="2" id="KW-0479">Metal-binding</keyword>
<dbReference type="InterPro" id="IPR050845">
    <property type="entry name" value="Cu-binding_ET"/>
</dbReference>
<dbReference type="Gene3D" id="2.60.40.420">
    <property type="entry name" value="Cupredoxins - blue copper proteins"/>
    <property type="match status" value="1"/>
</dbReference>
<evidence type="ECO:0000313" key="8">
    <source>
        <dbReference type="Proteomes" id="UP000253426"/>
    </source>
</evidence>